<dbReference type="EMBL" id="FMZZ01000009">
    <property type="protein sequence ID" value="SDD29029.1"/>
    <property type="molecule type" value="Genomic_DNA"/>
</dbReference>
<dbReference type="InterPro" id="IPR006311">
    <property type="entry name" value="TAT_signal"/>
</dbReference>
<sequence length="135" mass="13640">MSTEPDGAPAEDPLAQITLTRRGFAAVLAVVGLLAGLVMALVPVHVAHPDAAQPRSVTCGNAIGGAETPWIVEDLGVADRALTVSYIDMCERAISERATTASLLFFSGLVGGLALGVVRRSASPGSGRHAGPAGP</sequence>
<dbReference type="RefSeq" id="WP_091452881.1">
    <property type="nucleotide sequence ID" value="NZ_FMZZ01000009.1"/>
</dbReference>
<keyword evidence="1" id="KW-0812">Transmembrane</keyword>
<proteinExistence type="predicted"/>
<keyword evidence="3" id="KW-1185">Reference proteome</keyword>
<dbReference type="PROSITE" id="PS51318">
    <property type="entry name" value="TAT"/>
    <property type="match status" value="1"/>
</dbReference>
<feature type="transmembrane region" description="Helical" evidence="1">
    <location>
        <begin position="98"/>
        <end position="118"/>
    </location>
</feature>
<evidence type="ECO:0000313" key="2">
    <source>
        <dbReference type="EMBL" id="SDD29029.1"/>
    </source>
</evidence>
<dbReference type="STRING" id="1271860.SAMN05216174_109170"/>
<feature type="transmembrane region" description="Helical" evidence="1">
    <location>
        <begin position="24"/>
        <end position="46"/>
    </location>
</feature>
<evidence type="ECO:0000313" key="3">
    <source>
        <dbReference type="Proteomes" id="UP000199501"/>
    </source>
</evidence>
<dbReference type="OrthoDB" id="3699572at2"/>
<keyword evidence="1" id="KW-0472">Membrane</keyword>
<evidence type="ECO:0000256" key="1">
    <source>
        <dbReference type="SAM" id="Phobius"/>
    </source>
</evidence>
<reference evidence="3" key="1">
    <citation type="submission" date="2016-10" db="EMBL/GenBank/DDBJ databases">
        <authorList>
            <person name="Varghese N."/>
            <person name="Submissions S."/>
        </authorList>
    </citation>
    <scope>NUCLEOTIDE SEQUENCE [LARGE SCALE GENOMIC DNA]</scope>
    <source>
        <strain evidence="3">IBRC-M 10403</strain>
    </source>
</reference>
<dbReference type="Proteomes" id="UP000199501">
    <property type="component" value="Unassembled WGS sequence"/>
</dbReference>
<organism evidence="2 3">
    <name type="scientific">Actinokineospora iranica</name>
    <dbReference type="NCBI Taxonomy" id="1271860"/>
    <lineage>
        <taxon>Bacteria</taxon>
        <taxon>Bacillati</taxon>
        <taxon>Actinomycetota</taxon>
        <taxon>Actinomycetes</taxon>
        <taxon>Pseudonocardiales</taxon>
        <taxon>Pseudonocardiaceae</taxon>
        <taxon>Actinokineospora</taxon>
    </lineage>
</organism>
<accession>A0A1G6TJ25</accession>
<gene>
    <name evidence="2" type="ORF">SAMN05216174_109170</name>
</gene>
<dbReference type="AlphaFoldDB" id="A0A1G6TJ25"/>
<name>A0A1G6TJ25_9PSEU</name>
<keyword evidence="1" id="KW-1133">Transmembrane helix</keyword>
<protein>
    <submittedName>
        <fullName evidence="2">Uncharacterized protein</fullName>
    </submittedName>
</protein>